<evidence type="ECO:0000259" key="12">
    <source>
        <dbReference type="Pfam" id="PF00155"/>
    </source>
</evidence>
<dbReference type="EMBL" id="JADGJW010000614">
    <property type="protein sequence ID" value="KAJ3214528.1"/>
    <property type="molecule type" value="Genomic_DNA"/>
</dbReference>
<dbReference type="InterPro" id="IPR015421">
    <property type="entry name" value="PyrdxlP-dep_Trfase_major"/>
</dbReference>
<protein>
    <recommendedName>
        <fullName evidence="5">serine C-palmitoyltransferase</fullName>
        <ecNumber evidence="5">2.3.1.50</ecNumber>
    </recommendedName>
</protein>
<evidence type="ECO:0000256" key="11">
    <source>
        <dbReference type="SAM" id="Phobius"/>
    </source>
</evidence>
<dbReference type="GO" id="GO:0004758">
    <property type="term" value="F:serine C-palmitoyltransferase activity"/>
    <property type="evidence" value="ECO:0007669"/>
    <property type="project" value="TreeGrafter"/>
</dbReference>
<evidence type="ECO:0000256" key="10">
    <source>
        <dbReference type="ARBA" id="ARBA00023315"/>
    </source>
</evidence>
<feature type="transmembrane region" description="Helical" evidence="11">
    <location>
        <begin position="54"/>
        <end position="71"/>
    </location>
</feature>
<keyword evidence="14" id="KW-1185">Reference proteome</keyword>
<dbReference type="InterPro" id="IPR050087">
    <property type="entry name" value="AON_synthase_class-II"/>
</dbReference>
<dbReference type="PANTHER" id="PTHR13693">
    <property type="entry name" value="CLASS II AMINOTRANSFERASE/8-AMINO-7-OXONONANOATE SYNTHASE"/>
    <property type="match status" value="1"/>
</dbReference>
<dbReference type="EC" id="2.3.1.50" evidence="5"/>
<evidence type="ECO:0000256" key="4">
    <source>
        <dbReference type="ARBA" id="ARBA00008392"/>
    </source>
</evidence>
<dbReference type="GO" id="GO:0016020">
    <property type="term" value="C:membrane"/>
    <property type="evidence" value="ECO:0007669"/>
    <property type="project" value="GOC"/>
</dbReference>
<dbReference type="GO" id="GO:0046512">
    <property type="term" value="P:sphingosine biosynthetic process"/>
    <property type="evidence" value="ECO:0007669"/>
    <property type="project" value="TreeGrafter"/>
</dbReference>
<feature type="domain" description="Aminotransferase class I/classII large" evidence="12">
    <location>
        <begin position="138"/>
        <end position="506"/>
    </location>
</feature>
<evidence type="ECO:0000256" key="3">
    <source>
        <dbReference type="ARBA" id="ARBA00004991"/>
    </source>
</evidence>
<comment type="pathway">
    <text evidence="3">Sphingolipid metabolism.</text>
</comment>
<sequence>MNKLINEDTAVILTQSLKNSFNLTLIEANKYIVKIPGAKIFLKYLKSSYQNDPYRVFFELALFFFLIWYFNHEKKKLTDKQKVVLTEKEIDELCQEWEPEPLVPDLTEFQKEELRKTIVISGQTSTKVKIQGDAKEKFNLASFDFLSILNRESTKEKTIEALRKYGVGTCGPRGFYGTIDVHLELEQKLAKFVKTDGAAIYSQNFSTVSSAIPAFAKRGDTIVADDGSNLAIQVGNSISRSNLHLFKHNDMKDLERVLEDLKKKEQKKKSKTITRKFIVVEGLYMNSGDIAPLPDLVRLKKKYKCRLIVEESLSFGVLGKTGAGLAEHFNLPAQEVDIMVGSLTNSIGSSGGFVAGSKEVCEQQVLSGQAYTFSASLPAMLTVGALEALKILELEGEKLLVDLKENIKIFWDTFTNKKFNLESKVEIFGGLKDPNVFSPVIFFRLKKVSKNRESDEKVLQEICDLSLKDGVLVTRVSFCQKQEKTLLPPTVRVVLCAGLSRKESEKCAYILREAILKNTK</sequence>
<evidence type="ECO:0000313" key="13">
    <source>
        <dbReference type="EMBL" id="KAJ3214528.1"/>
    </source>
</evidence>
<reference evidence="13" key="1">
    <citation type="submission" date="2020-05" db="EMBL/GenBank/DDBJ databases">
        <title>Phylogenomic resolution of chytrid fungi.</title>
        <authorList>
            <person name="Stajich J.E."/>
            <person name="Amses K."/>
            <person name="Simmons R."/>
            <person name="Seto K."/>
            <person name="Myers J."/>
            <person name="Bonds A."/>
            <person name="Quandt C.A."/>
            <person name="Barry K."/>
            <person name="Liu P."/>
            <person name="Grigoriev I."/>
            <person name="Longcore J.E."/>
            <person name="James T.Y."/>
        </authorList>
    </citation>
    <scope>NUCLEOTIDE SEQUENCE</scope>
    <source>
        <strain evidence="13">JEL0476</strain>
    </source>
</reference>
<dbReference type="GO" id="GO:0030170">
    <property type="term" value="F:pyridoxal phosphate binding"/>
    <property type="evidence" value="ECO:0007669"/>
    <property type="project" value="InterPro"/>
</dbReference>
<evidence type="ECO:0000256" key="6">
    <source>
        <dbReference type="ARBA" id="ARBA00022679"/>
    </source>
</evidence>
<comment type="similarity">
    <text evidence="4">Belongs to the class-II pyridoxal-phosphate-dependent aminotransferase family.</text>
</comment>
<dbReference type="AlphaFoldDB" id="A0AAD5TX54"/>
<evidence type="ECO:0000256" key="8">
    <source>
        <dbReference type="ARBA" id="ARBA00022919"/>
    </source>
</evidence>
<evidence type="ECO:0000256" key="9">
    <source>
        <dbReference type="ARBA" id="ARBA00023098"/>
    </source>
</evidence>
<dbReference type="Proteomes" id="UP001211065">
    <property type="component" value="Unassembled WGS sequence"/>
</dbReference>
<dbReference type="InterPro" id="IPR004839">
    <property type="entry name" value="Aminotransferase_I/II_large"/>
</dbReference>
<evidence type="ECO:0000256" key="1">
    <source>
        <dbReference type="ARBA" id="ARBA00001933"/>
    </source>
</evidence>
<keyword evidence="7" id="KW-0663">Pyridoxal phosphate</keyword>
<comment type="pathway">
    <text evidence="2">Lipid metabolism; sphingolipid metabolism.</text>
</comment>
<keyword evidence="11" id="KW-0812">Transmembrane</keyword>
<keyword evidence="10" id="KW-0012">Acyltransferase</keyword>
<accession>A0AAD5TX54</accession>
<comment type="caution">
    <text evidence="13">The sequence shown here is derived from an EMBL/GenBank/DDBJ whole genome shotgun (WGS) entry which is preliminary data.</text>
</comment>
<evidence type="ECO:0000256" key="5">
    <source>
        <dbReference type="ARBA" id="ARBA00013220"/>
    </source>
</evidence>
<evidence type="ECO:0000256" key="2">
    <source>
        <dbReference type="ARBA" id="ARBA00004760"/>
    </source>
</evidence>
<dbReference type="InterPro" id="IPR015424">
    <property type="entry name" value="PyrdxlP-dep_Trfase"/>
</dbReference>
<keyword evidence="11" id="KW-1133">Transmembrane helix</keyword>
<keyword evidence="9" id="KW-0443">Lipid metabolism</keyword>
<dbReference type="Gene3D" id="3.40.640.10">
    <property type="entry name" value="Type I PLP-dependent aspartate aminotransferase-like (Major domain)"/>
    <property type="match status" value="1"/>
</dbReference>
<name>A0AAD5TX54_9FUNG</name>
<dbReference type="Gene3D" id="3.90.1150.10">
    <property type="entry name" value="Aspartate Aminotransferase, domain 1"/>
    <property type="match status" value="1"/>
</dbReference>
<dbReference type="Pfam" id="PF00155">
    <property type="entry name" value="Aminotran_1_2"/>
    <property type="match status" value="1"/>
</dbReference>
<keyword evidence="11" id="KW-0472">Membrane</keyword>
<gene>
    <name evidence="13" type="primary">LCB1</name>
    <name evidence="13" type="ORF">HK099_006837</name>
</gene>
<evidence type="ECO:0000313" key="14">
    <source>
        <dbReference type="Proteomes" id="UP001211065"/>
    </source>
</evidence>
<keyword evidence="6" id="KW-0808">Transferase</keyword>
<dbReference type="SUPFAM" id="SSF53383">
    <property type="entry name" value="PLP-dependent transferases"/>
    <property type="match status" value="1"/>
</dbReference>
<dbReference type="GO" id="GO:0046513">
    <property type="term" value="P:ceramide biosynthetic process"/>
    <property type="evidence" value="ECO:0007669"/>
    <property type="project" value="TreeGrafter"/>
</dbReference>
<dbReference type="GO" id="GO:0005783">
    <property type="term" value="C:endoplasmic reticulum"/>
    <property type="evidence" value="ECO:0007669"/>
    <property type="project" value="TreeGrafter"/>
</dbReference>
<dbReference type="PANTHER" id="PTHR13693:SF2">
    <property type="entry name" value="SERINE PALMITOYLTRANSFERASE 1"/>
    <property type="match status" value="1"/>
</dbReference>
<proteinExistence type="inferred from homology"/>
<keyword evidence="8" id="KW-0746">Sphingolipid metabolism</keyword>
<evidence type="ECO:0000256" key="7">
    <source>
        <dbReference type="ARBA" id="ARBA00022898"/>
    </source>
</evidence>
<dbReference type="InterPro" id="IPR015422">
    <property type="entry name" value="PyrdxlP-dep_Trfase_small"/>
</dbReference>
<organism evidence="13 14">
    <name type="scientific">Clydaea vesicula</name>
    <dbReference type="NCBI Taxonomy" id="447962"/>
    <lineage>
        <taxon>Eukaryota</taxon>
        <taxon>Fungi</taxon>
        <taxon>Fungi incertae sedis</taxon>
        <taxon>Chytridiomycota</taxon>
        <taxon>Chytridiomycota incertae sedis</taxon>
        <taxon>Chytridiomycetes</taxon>
        <taxon>Lobulomycetales</taxon>
        <taxon>Lobulomycetaceae</taxon>
        <taxon>Clydaea</taxon>
    </lineage>
</organism>
<comment type="cofactor">
    <cofactor evidence="1">
        <name>pyridoxal 5'-phosphate</name>
        <dbReference type="ChEBI" id="CHEBI:597326"/>
    </cofactor>
</comment>